<comment type="caution">
    <text evidence="1">The sequence shown here is derived from an EMBL/GenBank/DDBJ whole genome shotgun (WGS) entry which is preliminary data.</text>
</comment>
<gene>
    <name evidence="1" type="ORF">DB31_4419</name>
</gene>
<dbReference type="Gene3D" id="2.60.40.3910">
    <property type="entry name" value="Inclusion body protein"/>
    <property type="match status" value="1"/>
</dbReference>
<protein>
    <submittedName>
        <fullName evidence="1">AidA</fullName>
    </submittedName>
</protein>
<dbReference type="Proteomes" id="UP000028725">
    <property type="component" value="Unassembled WGS sequence"/>
</dbReference>
<accession>A0A085W2R3</accession>
<sequence>MSSTDPFVDILTVIDAKSIVEDFSNNRGSKDRPAGLGNNAGEYIYMLVKRSVVSGAEAYYELKVDVKTNDILRWRTASLTMNTGYSTLAYGMTVSAGAGLITSPQPFETSIKIPTPQLNGGSIGSVGTQPYKDFFFQTTAQQPGNVTYQIQFMLSDSEGKAWGYFTWDPYISISR</sequence>
<dbReference type="OrthoDB" id="5384436at2"/>
<reference evidence="1 2" key="1">
    <citation type="submission" date="2014-04" db="EMBL/GenBank/DDBJ databases">
        <title>Genome assembly of Hyalangium minutum DSM 14724.</title>
        <authorList>
            <person name="Sharma G."/>
            <person name="Subramanian S."/>
        </authorList>
    </citation>
    <scope>NUCLEOTIDE SEQUENCE [LARGE SCALE GENOMIC DNA]</scope>
    <source>
        <strain evidence="1 2">DSM 14724</strain>
    </source>
</reference>
<organism evidence="1 2">
    <name type="scientific">Hyalangium minutum</name>
    <dbReference type="NCBI Taxonomy" id="394096"/>
    <lineage>
        <taxon>Bacteria</taxon>
        <taxon>Pseudomonadati</taxon>
        <taxon>Myxococcota</taxon>
        <taxon>Myxococcia</taxon>
        <taxon>Myxococcales</taxon>
        <taxon>Cystobacterineae</taxon>
        <taxon>Archangiaceae</taxon>
        <taxon>Hyalangium</taxon>
    </lineage>
</organism>
<dbReference type="InterPro" id="IPR038712">
    <property type="entry name" value="PixA-like_sf"/>
</dbReference>
<dbReference type="AlphaFoldDB" id="A0A085W2R3"/>
<keyword evidence="2" id="KW-1185">Reference proteome</keyword>
<proteinExistence type="predicted"/>
<dbReference type="EMBL" id="JMCB01000024">
    <property type="protein sequence ID" value="KFE61976.1"/>
    <property type="molecule type" value="Genomic_DNA"/>
</dbReference>
<evidence type="ECO:0000313" key="2">
    <source>
        <dbReference type="Proteomes" id="UP000028725"/>
    </source>
</evidence>
<dbReference type="STRING" id="394096.DB31_4419"/>
<name>A0A085W2R3_9BACT</name>
<dbReference type="RefSeq" id="WP_044198222.1">
    <property type="nucleotide sequence ID" value="NZ_JMCB01000024.1"/>
</dbReference>
<dbReference type="Pfam" id="PF12306">
    <property type="entry name" value="PixA"/>
    <property type="match status" value="1"/>
</dbReference>
<evidence type="ECO:0000313" key="1">
    <source>
        <dbReference type="EMBL" id="KFE61976.1"/>
    </source>
</evidence>
<dbReference type="InterPro" id="IPR021087">
    <property type="entry name" value="Uncharacterised_PixA/AidA"/>
</dbReference>